<feature type="domain" description="eCIS core" evidence="1">
    <location>
        <begin position="89"/>
        <end position="151"/>
    </location>
</feature>
<dbReference type="RefSeq" id="WP_021686899.1">
    <property type="nucleotide sequence ID" value="NZ_KI260561.1"/>
</dbReference>
<keyword evidence="3" id="KW-1185">Reference proteome</keyword>
<proteinExistence type="predicted"/>
<dbReference type="EMBL" id="AWVH01000006">
    <property type="protein sequence ID" value="ERJ94143.1"/>
    <property type="molecule type" value="Genomic_DNA"/>
</dbReference>
<organism evidence="2 3">
    <name type="scientific">Treponema lecithinolyticum ATCC 700332</name>
    <dbReference type="NCBI Taxonomy" id="1321815"/>
    <lineage>
        <taxon>Bacteria</taxon>
        <taxon>Pseudomonadati</taxon>
        <taxon>Spirochaetota</taxon>
        <taxon>Spirochaetia</taxon>
        <taxon>Spirochaetales</taxon>
        <taxon>Treponemataceae</taxon>
        <taxon>Treponema</taxon>
    </lineage>
</organism>
<name>A0ABN0P0X7_TRELE</name>
<gene>
    <name evidence="2" type="ORF">HMPREF9193_00498</name>
</gene>
<reference evidence="2 3" key="1">
    <citation type="submission" date="2013-08" db="EMBL/GenBank/DDBJ databases">
        <authorList>
            <person name="Weinstock G."/>
            <person name="Sodergren E."/>
            <person name="Wylie T."/>
            <person name="Fulton L."/>
            <person name="Fulton R."/>
            <person name="Fronick C."/>
            <person name="O'Laughlin M."/>
            <person name="Godfrey J."/>
            <person name="Miner T."/>
            <person name="Herter B."/>
            <person name="Appelbaum E."/>
            <person name="Cordes M."/>
            <person name="Lek S."/>
            <person name="Wollam A."/>
            <person name="Pepin K.H."/>
            <person name="Palsikar V.B."/>
            <person name="Mitreva M."/>
            <person name="Wilson R.K."/>
        </authorList>
    </citation>
    <scope>NUCLEOTIDE SEQUENCE [LARGE SCALE GENOMIC DNA]</scope>
    <source>
        <strain evidence="2 3">ATCC 700332</strain>
    </source>
</reference>
<evidence type="ECO:0000313" key="2">
    <source>
        <dbReference type="EMBL" id="ERJ94143.1"/>
    </source>
</evidence>
<comment type="caution">
    <text evidence="2">The sequence shown here is derived from an EMBL/GenBank/DDBJ whole genome shotgun (WGS) entry which is preliminary data.</text>
</comment>
<dbReference type="Pfam" id="PF13699">
    <property type="entry name" value="eCIS_core"/>
    <property type="match status" value="1"/>
</dbReference>
<sequence length="245" mass="28950">MAKPHNTYPSGKQHSNIIRTVFILAIDQIRQNPHVLNVIHTRQSIHHKAEPNSNVEYTVPTAMYARLFSNDRTFPLETVQIKTQELKREEDIGEAIIHVGPYADEYARSVYTLAFTIANHIYFRNGAYKPETEEGRALLAHELTHVAQYKNKPLADNRTKDELETDAELAEQTEIYDSDPLVTIRTTRNTYHIRKSKQKKLREIADRELEEWIQMQKYILTEQKYLELLCNYDKYLKEREWQQMM</sequence>
<accession>A0ABN0P0X7</accession>
<dbReference type="Proteomes" id="UP000016649">
    <property type="component" value="Unassembled WGS sequence"/>
</dbReference>
<evidence type="ECO:0000259" key="1">
    <source>
        <dbReference type="Pfam" id="PF13699"/>
    </source>
</evidence>
<protein>
    <recommendedName>
        <fullName evidence="1">eCIS core domain-containing protein</fullName>
    </recommendedName>
</protein>
<evidence type="ECO:0000313" key="3">
    <source>
        <dbReference type="Proteomes" id="UP000016649"/>
    </source>
</evidence>
<dbReference type="InterPro" id="IPR025295">
    <property type="entry name" value="eCIS_core_dom"/>
</dbReference>